<accession>H6QP81</accession>
<dbReference type="InParanoid" id="H6QP81"/>
<dbReference type="VEuPathDB" id="FungiDB:PGTG_20750"/>
<dbReference type="EMBL" id="DS178263">
    <property type="protein sequence ID" value="EHS63166.1"/>
    <property type="molecule type" value="Genomic_DNA"/>
</dbReference>
<proteinExistence type="predicted"/>
<dbReference type="PANTHER" id="PTHR31912:SF34">
    <property type="entry name" value="NOTOCHORD-RELATED PROTEIN"/>
    <property type="match status" value="1"/>
</dbReference>
<dbReference type="RefSeq" id="XP_003890721.1">
    <property type="nucleotide sequence ID" value="XM_003890672.1"/>
</dbReference>
<evidence type="ECO:0000313" key="2">
    <source>
        <dbReference type="Proteomes" id="UP000008783"/>
    </source>
</evidence>
<dbReference type="HOGENOM" id="CLU_1403039_0_0_1"/>
<organism evidence="1 2">
    <name type="scientific">Puccinia graminis f. sp. tritici (strain CRL 75-36-700-3 / race SCCL)</name>
    <name type="common">Black stem rust fungus</name>
    <dbReference type="NCBI Taxonomy" id="418459"/>
    <lineage>
        <taxon>Eukaryota</taxon>
        <taxon>Fungi</taxon>
        <taxon>Dikarya</taxon>
        <taxon>Basidiomycota</taxon>
        <taxon>Pucciniomycotina</taxon>
        <taxon>Pucciniomycetes</taxon>
        <taxon>Pucciniales</taxon>
        <taxon>Pucciniaceae</taxon>
        <taxon>Puccinia</taxon>
    </lineage>
</organism>
<dbReference type="AlphaFoldDB" id="H6QP81"/>
<dbReference type="KEGG" id="pgr:PGTG_20750"/>
<name>H6QP81_PUCGT</name>
<dbReference type="GeneID" id="13541380"/>
<dbReference type="OrthoDB" id="2506933at2759"/>
<gene>
    <name evidence="1" type="ORF">PGTG_20750</name>
</gene>
<reference evidence="2" key="1">
    <citation type="journal article" date="2011" name="Proc. Natl. Acad. Sci. U.S.A.">
        <title>Obligate biotrophy features unraveled by the genomic analysis of rust fungi.</title>
        <authorList>
            <person name="Duplessis S."/>
            <person name="Cuomo C.A."/>
            <person name="Lin Y.-C."/>
            <person name="Aerts A."/>
            <person name="Tisserant E."/>
            <person name="Veneault-Fourrey C."/>
            <person name="Joly D.L."/>
            <person name="Hacquard S."/>
            <person name="Amselem J."/>
            <person name="Cantarel B.L."/>
            <person name="Chiu R."/>
            <person name="Coutinho P.M."/>
            <person name="Feau N."/>
            <person name="Field M."/>
            <person name="Frey P."/>
            <person name="Gelhaye E."/>
            <person name="Goldberg J."/>
            <person name="Grabherr M.G."/>
            <person name="Kodira C.D."/>
            <person name="Kohler A."/>
            <person name="Kuees U."/>
            <person name="Lindquist E.A."/>
            <person name="Lucas S.M."/>
            <person name="Mago R."/>
            <person name="Mauceli E."/>
            <person name="Morin E."/>
            <person name="Murat C."/>
            <person name="Pangilinan J.L."/>
            <person name="Park R."/>
            <person name="Pearson M."/>
            <person name="Quesneville H."/>
            <person name="Rouhier N."/>
            <person name="Sakthikumar S."/>
            <person name="Salamov A.A."/>
            <person name="Schmutz J."/>
            <person name="Selles B."/>
            <person name="Shapiro H."/>
            <person name="Tanguay P."/>
            <person name="Tuskan G.A."/>
            <person name="Henrissat B."/>
            <person name="Van de Peer Y."/>
            <person name="Rouze P."/>
            <person name="Ellis J.G."/>
            <person name="Dodds P.N."/>
            <person name="Schein J.E."/>
            <person name="Zhong S."/>
            <person name="Hamelin R.C."/>
            <person name="Grigoriev I.V."/>
            <person name="Szabo L.J."/>
            <person name="Martin F."/>
        </authorList>
    </citation>
    <scope>NUCLEOTIDE SEQUENCE [LARGE SCALE GENOMIC DNA]</scope>
    <source>
        <strain evidence="2">CRL 75-36-700-3 / race SCCL</strain>
    </source>
</reference>
<sequence>MSNQVYNCHFLATSNTASALELADQIVDELNLLSSEGFNAYDHGLQEDVLVMPFVLCFLGDSPMHAEIANTPMPSTALNPCRTCKLSAPGKGSKSTLEYVNDFLGKDADGNKASFKYRQWSETIKHTHELWDIGMTKSKKKFDEKSIELGVRDVFNRQCLQIIKDRKAPRSKKNLIRQMHKAKSPKLFSPILRLKGQPLES</sequence>
<evidence type="ECO:0000313" key="1">
    <source>
        <dbReference type="EMBL" id="EHS63166.1"/>
    </source>
</evidence>
<protein>
    <submittedName>
        <fullName evidence="1">Uncharacterized protein</fullName>
    </submittedName>
</protein>
<dbReference type="Proteomes" id="UP000008783">
    <property type="component" value="Unassembled WGS sequence"/>
</dbReference>
<dbReference type="PANTHER" id="PTHR31912">
    <property type="entry name" value="IP13529P"/>
    <property type="match status" value="1"/>
</dbReference>
<keyword evidence="2" id="KW-1185">Reference proteome</keyword>